<evidence type="ECO:0000256" key="8">
    <source>
        <dbReference type="SAM" id="Phobius"/>
    </source>
</evidence>
<gene>
    <name evidence="11" type="ORF">KQI88_00735</name>
</gene>
<sequence>MIKTIKGKIIGGLVLTSLVVHVITNAIIWKVFEDNLEKYIINDTDKIKSMVFKEIYEQYTSDFIEDSEDIEGSLLPILNTMNREYDSYISIDWDEKNNIAFTGRELNNNYKNSILIESRKKDVILYTVLDNQVFFATYAYPMYIENNYKGTLVLQKNYTKDYMEYRKIMNQIMVVESILYIIMMLILLVWLTKTTKSLKYLAKGMELVGEGNYTRELEIKGNDEVANLTKHFNRMQHKITNQMEQLSVEKNRIELLEKNRKNFFNYATHEMKTPVTALKGYGALLEEGELEEETQKKIYQRIRLEADRIHKLVQNMLIVASGKEKTNQKYESFNIKTLILEMIEELEFILNREQVKIEVDIKDAYIYAIKEEIRIAFKNLIENAIKYSSDKKIYIKSYNENPFKIAVCNKCRPMPEKLKNHLLEPFIKYNYEDLELVSSGLGLFICKELLSKNKAEITYSIVEDNICFSIEFMNYQC</sequence>
<dbReference type="PROSITE" id="PS50109">
    <property type="entry name" value="HIS_KIN"/>
    <property type="match status" value="1"/>
</dbReference>
<evidence type="ECO:0000256" key="2">
    <source>
        <dbReference type="ARBA" id="ARBA00004141"/>
    </source>
</evidence>
<dbReference type="InterPro" id="IPR005467">
    <property type="entry name" value="His_kinase_dom"/>
</dbReference>
<evidence type="ECO:0000259" key="10">
    <source>
        <dbReference type="PROSITE" id="PS50885"/>
    </source>
</evidence>
<organism evidence="11 12">
    <name type="scientific">Alkaliphilus flagellatus</name>
    <dbReference type="NCBI Taxonomy" id="2841507"/>
    <lineage>
        <taxon>Bacteria</taxon>
        <taxon>Bacillati</taxon>
        <taxon>Bacillota</taxon>
        <taxon>Clostridia</taxon>
        <taxon>Peptostreptococcales</taxon>
        <taxon>Natronincolaceae</taxon>
        <taxon>Alkaliphilus</taxon>
    </lineage>
</organism>
<dbReference type="InterPro" id="IPR003661">
    <property type="entry name" value="HisK_dim/P_dom"/>
</dbReference>
<dbReference type="PANTHER" id="PTHR45528:SF10">
    <property type="entry name" value="METHYL-ACCEPTING CHEMOTAXIS PROTEIN"/>
    <property type="match status" value="1"/>
</dbReference>
<keyword evidence="8" id="KW-0812">Transmembrane</keyword>
<dbReference type="PROSITE" id="PS50885">
    <property type="entry name" value="HAMP"/>
    <property type="match status" value="1"/>
</dbReference>
<keyword evidence="5" id="KW-0808">Transferase</keyword>
<dbReference type="InterPro" id="IPR003660">
    <property type="entry name" value="HAMP_dom"/>
</dbReference>
<dbReference type="Pfam" id="PF00512">
    <property type="entry name" value="HisKA"/>
    <property type="match status" value="1"/>
</dbReference>
<protein>
    <recommendedName>
        <fullName evidence="3">histidine kinase</fullName>
        <ecNumber evidence="3">2.7.13.3</ecNumber>
    </recommendedName>
</protein>
<feature type="domain" description="Histidine kinase" evidence="9">
    <location>
        <begin position="266"/>
        <end position="476"/>
    </location>
</feature>
<evidence type="ECO:0000256" key="6">
    <source>
        <dbReference type="ARBA" id="ARBA00022777"/>
    </source>
</evidence>
<dbReference type="EC" id="2.7.13.3" evidence="3"/>
<comment type="caution">
    <text evidence="11">The sequence shown here is derived from an EMBL/GenBank/DDBJ whole genome shotgun (WGS) entry which is preliminary data.</text>
</comment>
<dbReference type="GO" id="GO:0016301">
    <property type="term" value="F:kinase activity"/>
    <property type="evidence" value="ECO:0007669"/>
    <property type="project" value="UniProtKB-KW"/>
</dbReference>
<dbReference type="InterPro" id="IPR050398">
    <property type="entry name" value="HssS/ArlS-like"/>
</dbReference>
<evidence type="ECO:0000256" key="5">
    <source>
        <dbReference type="ARBA" id="ARBA00022679"/>
    </source>
</evidence>
<evidence type="ECO:0000256" key="3">
    <source>
        <dbReference type="ARBA" id="ARBA00012438"/>
    </source>
</evidence>
<keyword evidence="12" id="KW-1185">Reference proteome</keyword>
<proteinExistence type="predicted"/>
<dbReference type="SMART" id="SM00388">
    <property type="entry name" value="HisKA"/>
    <property type="match status" value="1"/>
</dbReference>
<evidence type="ECO:0000259" key="9">
    <source>
        <dbReference type="PROSITE" id="PS50109"/>
    </source>
</evidence>
<dbReference type="InterPro" id="IPR003594">
    <property type="entry name" value="HATPase_dom"/>
</dbReference>
<dbReference type="CDD" id="cd00075">
    <property type="entry name" value="HATPase"/>
    <property type="match status" value="1"/>
</dbReference>
<dbReference type="SMART" id="SM00304">
    <property type="entry name" value="HAMP"/>
    <property type="match status" value="1"/>
</dbReference>
<dbReference type="RefSeq" id="WP_216414455.1">
    <property type="nucleotide sequence ID" value="NZ_JAHLQK010000001.1"/>
</dbReference>
<evidence type="ECO:0000256" key="7">
    <source>
        <dbReference type="ARBA" id="ARBA00023136"/>
    </source>
</evidence>
<keyword evidence="7 8" id="KW-0472">Membrane</keyword>
<dbReference type="Pfam" id="PF00672">
    <property type="entry name" value="HAMP"/>
    <property type="match status" value="1"/>
</dbReference>
<reference evidence="11 12" key="1">
    <citation type="submission" date="2021-06" db="EMBL/GenBank/DDBJ databases">
        <authorList>
            <person name="Sun Q."/>
            <person name="Li D."/>
        </authorList>
    </citation>
    <scope>NUCLEOTIDE SEQUENCE [LARGE SCALE GENOMIC DNA]</scope>
    <source>
        <strain evidence="11 12">MSJ-5</strain>
    </source>
</reference>
<evidence type="ECO:0000256" key="4">
    <source>
        <dbReference type="ARBA" id="ARBA00022553"/>
    </source>
</evidence>
<keyword evidence="8" id="KW-1133">Transmembrane helix</keyword>
<dbReference type="SMART" id="SM00387">
    <property type="entry name" value="HATPase_c"/>
    <property type="match status" value="1"/>
</dbReference>
<keyword evidence="4" id="KW-0597">Phosphoprotein</keyword>
<dbReference type="PANTHER" id="PTHR45528">
    <property type="entry name" value="SENSOR HISTIDINE KINASE CPXA"/>
    <property type="match status" value="1"/>
</dbReference>
<comment type="catalytic activity">
    <reaction evidence="1">
        <text>ATP + protein L-histidine = ADP + protein N-phospho-L-histidine.</text>
        <dbReference type="EC" id="2.7.13.3"/>
    </reaction>
</comment>
<comment type="subcellular location">
    <subcellularLocation>
        <location evidence="2">Membrane</location>
        <topology evidence="2">Multi-pass membrane protein</topology>
    </subcellularLocation>
</comment>
<evidence type="ECO:0000256" key="1">
    <source>
        <dbReference type="ARBA" id="ARBA00000085"/>
    </source>
</evidence>
<dbReference type="CDD" id="cd00082">
    <property type="entry name" value="HisKA"/>
    <property type="match status" value="1"/>
</dbReference>
<dbReference type="Pfam" id="PF02518">
    <property type="entry name" value="HATPase_c"/>
    <property type="match status" value="1"/>
</dbReference>
<accession>A0ABS6G0N3</accession>
<dbReference type="EMBL" id="JAHLQK010000001">
    <property type="protein sequence ID" value="MBU5674940.1"/>
    <property type="molecule type" value="Genomic_DNA"/>
</dbReference>
<name>A0ABS6G0N3_9FIRM</name>
<evidence type="ECO:0000313" key="11">
    <source>
        <dbReference type="EMBL" id="MBU5674940.1"/>
    </source>
</evidence>
<feature type="transmembrane region" description="Helical" evidence="8">
    <location>
        <begin position="168"/>
        <end position="191"/>
    </location>
</feature>
<dbReference type="Proteomes" id="UP000779508">
    <property type="component" value="Unassembled WGS sequence"/>
</dbReference>
<feature type="transmembrane region" description="Helical" evidence="8">
    <location>
        <begin position="12"/>
        <end position="32"/>
    </location>
</feature>
<keyword evidence="6 11" id="KW-0418">Kinase</keyword>
<feature type="domain" description="HAMP" evidence="10">
    <location>
        <begin position="192"/>
        <end position="244"/>
    </location>
</feature>
<dbReference type="CDD" id="cd06225">
    <property type="entry name" value="HAMP"/>
    <property type="match status" value="1"/>
</dbReference>
<evidence type="ECO:0000313" key="12">
    <source>
        <dbReference type="Proteomes" id="UP000779508"/>
    </source>
</evidence>